<reference evidence="2 3" key="1">
    <citation type="journal article" date="2014" name="Curr. Biol.">
        <title>The genome of the clonal raider ant Cerapachys biroi.</title>
        <authorList>
            <person name="Oxley P.R."/>
            <person name="Ji L."/>
            <person name="Fetter-Pruneda I."/>
            <person name="McKenzie S.K."/>
            <person name="Li C."/>
            <person name="Hu H."/>
            <person name="Zhang G."/>
            <person name="Kronauer D.J."/>
        </authorList>
    </citation>
    <scope>NUCLEOTIDE SEQUENCE [LARGE SCALE GENOMIC DNA]</scope>
</reference>
<dbReference type="AlphaFoldDB" id="A0A026WYX0"/>
<dbReference type="EMBL" id="KK107078">
    <property type="protein sequence ID" value="EZA60339.1"/>
    <property type="molecule type" value="Genomic_DNA"/>
</dbReference>
<evidence type="ECO:0000313" key="3">
    <source>
        <dbReference type="Proteomes" id="UP000053097"/>
    </source>
</evidence>
<evidence type="ECO:0000313" key="2">
    <source>
        <dbReference type="EMBL" id="EZA60339.1"/>
    </source>
</evidence>
<sequence>MCTSRQISGDESGVEGGIASRGRGWARSREEERGPLPAVHPRSTPLPLPPPPPPPPLPLTPTSHSFLRSSRRSGLALFFLSSAHGHPRRSHSPFATLPLSPLRPEGERRRDPHGGGSFWHRASR</sequence>
<protein>
    <submittedName>
        <fullName evidence="2">Uncharacterized protein</fullName>
    </submittedName>
</protein>
<evidence type="ECO:0000256" key="1">
    <source>
        <dbReference type="SAM" id="MobiDB-lite"/>
    </source>
</evidence>
<feature type="compositionally biased region" description="Pro residues" evidence="1">
    <location>
        <begin position="44"/>
        <end position="59"/>
    </location>
</feature>
<feature type="region of interest" description="Disordered" evidence="1">
    <location>
        <begin position="84"/>
        <end position="124"/>
    </location>
</feature>
<feature type="region of interest" description="Disordered" evidence="1">
    <location>
        <begin position="1"/>
        <end position="68"/>
    </location>
</feature>
<gene>
    <name evidence="2" type="ORF">X777_13428</name>
</gene>
<accession>A0A026WYX0</accession>
<keyword evidence="3" id="KW-1185">Reference proteome</keyword>
<proteinExistence type="predicted"/>
<dbReference type="Proteomes" id="UP000053097">
    <property type="component" value="Unassembled WGS sequence"/>
</dbReference>
<name>A0A026WYX0_OOCBI</name>
<organism evidence="2 3">
    <name type="scientific">Ooceraea biroi</name>
    <name type="common">Clonal raider ant</name>
    <name type="synonym">Cerapachys biroi</name>
    <dbReference type="NCBI Taxonomy" id="2015173"/>
    <lineage>
        <taxon>Eukaryota</taxon>
        <taxon>Metazoa</taxon>
        <taxon>Ecdysozoa</taxon>
        <taxon>Arthropoda</taxon>
        <taxon>Hexapoda</taxon>
        <taxon>Insecta</taxon>
        <taxon>Pterygota</taxon>
        <taxon>Neoptera</taxon>
        <taxon>Endopterygota</taxon>
        <taxon>Hymenoptera</taxon>
        <taxon>Apocrita</taxon>
        <taxon>Aculeata</taxon>
        <taxon>Formicoidea</taxon>
        <taxon>Formicidae</taxon>
        <taxon>Dorylinae</taxon>
        <taxon>Ooceraea</taxon>
    </lineage>
</organism>
<feature type="compositionally biased region" description="Basic and acidic residues" evidence="1">
    <location>
        <begin position="104"/>
        <end position="113"/>
    </location>
</feature>